<gene>
    <name evidence="1" type="ORF">UFOPK2334_01169</name>
</gene>
<name>A0A6J6N7R6_9ZZZZ</name>
<dbReference type="AlphaFoldDB" id="A0A6J6N7R6"/>
<accession>A0A6J6N7R6</accession>
<sequence length="479" mass="51582">MSIFLRRIIAFLVLLAACLTIGSDHIVTAKENKRPEVAANSAVVMPFQNCSDLVTSNCIVSVKYNDIDISFAGNVQTGPSLNCGEPYLKQSATKSTWCYQDSVPAYTADPEQLTKVPQRTLRVLIAKSPEAFGQAIPGGPSFKFFRYTAHFDPVIVNPGQGANGERMVSRTESLLEDSWTVKINFGPVPPPNFYAQAGIDSYVISYDLLGNTIIELKIRPLTLTYPGDEQRCKALKGGNDVTTIGLTTFTSTALEGDTMRKLFRFTNGFSVASNSTCTTAGFRIAEDGEIQTAVEANHLKADGSLYEGYFSAVVSPLALQGFNVSPELVTSGGLKVMRTENGKTSELASTSEIQPDGSVRITATGFHYSGGTIAITKNKKMKLPAGKTTVASKVKAFKIGTVTRVKVTAKKATGRVHVSILGPKGLRWSMGSGNLENGVANIDVVVPRAIPKGKTSLYIWYEGSRSVRPASKILIVVIR</sequence>
<reference evidence="1" key="1">
    <citation type="submission" date="2020-05" db="EMBL/GenBank/DDBJ databases">
        <authorList>
            <person name="Chiriac C."/>
            <person name="Salcher M."/>
            <person name="Ghai R."/>
            <person name="Kavagutti S V."/>
        </authorList>
    </citation>
    <scope>NUCLEOTIDE SEQUENCE</scope>
</reference>
<organism evidence="1">
    <name type="scientific">freshwater metagenome</name>
    <dbReference type="NCBI Taxonomy" id="449393"/>
    <lineage>
        <taxon>unclassified sequences</taxon>
        <taxon>metagenomes</taxon>
        <taxon>ecological metagenomes</taxon>
    </lineage>
</organism>
<dbReference type="EMBL" id="CAEZXA010000114">
    <property type="protein sequence ID" value="CAB4680974.1"/>
    <property type="molecule type" value="Genomic_DNA"/>
</dbReference>
<evidence type="ECO:0000313" key="1">
    <source>
        <dbReference type="EMBL" id="CAB4680974.1"/>
    </source>
</evidence>
<dbReference type="PROSITE" id="PS51257">
    <property type="entry name" value="PROKAR_LIPOPROTEIN"/>
    <property type="match status" value="1"/>
</dbReference>
<protein>
    <submittedName>
        <fullName evidence="1">Unannotated protein</fullName>
    </submittedName>
</protein>
<proteinExistence type="predicted"/>